<name>A0A0F9E3R2_9ZZZZ</name>
<accession>A0A0F9E3R2</accession>
<protein>
    <submittedName>
        <fullName evidence="2">Uncharacterized protein</fullName>
    </submittedName>
</protein>
<comment type="caution">
    <text evidence="2">The sequence shown here is derived from an EMBL/GenBank/DDBJ whole genome shotgun (WGS) entry which is preliminary data.</text>
</comment>
<keyword evidence="1" id="KW-0812">Transmembrane</keyword>
<dbReference type="AlphaFoldDB" id="A0A0F9E3R2"/>
<dbReference type="EMBL" id="LAZR01026465">
    <property type="protein sequence ID" value="KKL68644.1"/>
    <property type="molecule type" value="Genomic_DNA"/>
</dbReference>
<feature type="non-terminal residue" evidence="2">
    <location>
        <position position="1"/>
    </location>
</feature>
<keyword evidence="1" id="KW-0472">Membrane</keyword>
<keyword evidence="1" id="KW-1133">Transmembrane helix</keyword>
<evidence type="ECO:0000256" key="1">
    <source>
        <dbReference type="SAM" id="Phobius"/>
    </source>
</evidence>
<feature type="transmembrane region" description="Helical" evidence="1">
    <location>
        <begin position="212"/>
        <end position="234"/>
    </location>
</feature>
<evidence type="ECO:0000313" key="2">
    <source>
        <dbReference type="EMBL" id="KKL68644.1"/>
    </source>
</evidence>
<proteinExistence type="predicted"/>
<reference evidence="2" key="1">
    <citation type="journal article" date="2015" name="Nature">
        <title>Complex archaea that bridge the gap between prokaryotes and eukaryotes.</title>
        <authorList>
            <person name="Spang A."/>
            <person name="Saw J.H."/>
            <person name="Jorgensen S.L."/>
            <person name="Zaremba-Niedzwiedzka K."/>
            <person name="Martijn J."/>
            <person name="Lind A.E."/>
            <person name="van Eijk R."/>
            <person name="Schleper C."/>
            <person name="Guy L."/>
            <person name="Ettema T.J."/>
        </authorList>
    </citation>
    <scope>NUCLEOTIDE SEQUENCE</scope>
</reference>
<organism evidence="2">
    <name type="scientific">marine sediment metagenome</name>
    <dbReference type="NCBI Taxonomy" id="412755"/>
    <lineage>
        <taxon>unclassified sequences</taxon>
        <taxon>metagenomes</taxon>
        <taxon>ecological metagenomes</taxon>
    </lineage>
</organism>
<feature type="transmembrane region" description="Helical" evidence="1">
    <location>
        <begin position="240"/>
        <end position="257"/>
    </location>
</feature>
<gene>
    <name evidence="2" type="ORF">LCGC14_2122890</name>
</gene>
<feature type="transmembrane region" description="Helical" evidence="1">
    <location>
        <begin position="20"/>
        <end position="37"/>
    </location>
</feature>
<sequence length="286" mass="33365">EFKEKYEAVGDAEDEYMPGYPQMSPLTISYFTLWAFFDLRFGRDRETIGTCLSDIGSEIGIHKGYIELIRILQESRMGIYSHQGLEGKSVLLYEIFTKIQYRCHVGSGYTGRKNEIWFTRIIPPPFNINDQYIVITTPYVVIETLKVDWGEYFNRTLPRVGIDPPILAYTELMKHGLEIIRPKQTTNNLNITKSEDSSKHTKRSNRVTKGECMSLFDHLGVLLAMIYGGIHALIMSNFKWYIWLPSMMIVFLICYWLEDWAYNKKTIQVESSSELLLNMYHQGYIQ</sequence>